<proteinExistence type="predicted"/>
<dbReference type="AlphaFoldDB" id="A0A372LHT0"/>
<protein>
    <recommendedName>
        <fullName evidence="3">quinolinate synthase</fullName>
        <ecNumber evidence="3">2.5.1.72</ecNumber>
    </recommendedName>
</protein>
<comment type="pathway">
    <text evidence="2">Cofactor biosynthesis; NAD(+) biosynthesis; quinolinate from iminoaspartate: step 1/1.</text>
</comment>
<keyword evidence="8" id="KW-0408">Iron</keyword>
<accession>A0A372LHT0</accession>
<dbReference type="GO" id="GO:0046872">
    <property type="term" value="F:metal ion binding"/>
    <property type="evidence" value="ECO:0007669"/>
    <property type="project" value="UniProtKB-KW"/>
</dbReference>
<dbReference type="Proteomes" id="UP000262939">
    <property type="component" value="Unassembled WGS sequence"/>
</dbReference>
<evidence type="ECO:0000256" key="3">
    <source>
        <dbReference type="ARBA" id="ARBA00012669"/>
    </source>
</evidence>
<keyword evidence="4" id="KW-0004">4Fe-4S</keyword>
<dbReference type="GO" id="GO:0034628">
    <property type="term" value="P:'de novo' NAD+ biosynthetic process from L-aspartate"/>
    <property type="evidence" value="ECO:0007669"/>
    <property type="project" value="TreeGrafter"/>
</dbReference>
<evidence type="ECO:0000313" key="10">
    <source>
        <dbReference type="EMBL" id="RFU65850.1"/>
    </source>
</evidence>
<sequence>MLSPNRASILVHPECTREVLGLCDFAGSTSYIINTLDQAASGTQWAIGTESNLVKRLIALHPDKKIISLNENMCPCLAMNRIDLPHLLWSLESIQTGKIINPIKVEKEAAENAFLALERMLERA</sequence>
<reference evidence="10 11" key="1">
    <citation type="submission" date="2018-08" db="EMBL/GenBank/DDBJ databases">
        <title>Bacillus chawlae sp. nov., Bacillus glennii sp. nov., and Bacillus saganii sp. nov. Isolated from the Vehicle Assembly Building at Kennedy Space Center where the Viking Spacecraft were Assembled.</title>
        <authorList>
            <person name="Seuylemezian A."/>
            <person name="Vaishampayan P."/>
        </authorList>
    </citation>
    <scope>NUCLEOTIDE SEQUENCE [LARGE SCALE GENOMIC DNA]</scope>
    <source>
        <strain evidence="10 11">V44-8</strain>
    </source>
</reference>
<evidence type="ECO:0000256" key="6">
    <source>
        <dbReference type="ARBA" id="ARBA00022679"/>
    </source>
</evidence>
<evidence type="ECO:0000256" key="7">
    <source>
        <dbReference type="ARBA" id="ARBA00022723"/>
    </source>
</evidence>
<dbReference type="UniPathway" id="UPA00253">
    <property type="reaction ID" value="UER00327"/>
</dbReference>
<keyword evidence="7" id="KW-0479">Metal-binding</keyword>
<keyword evidence="5" id="KW-0662">Pyridine nucleotide biosynthesis</keyword>
<dbReference type="PANTHER" id="PTHR30573">
    <property type="entry name" value="QUINOLINATE SYNTHETASE A"/>
    <property type="match status" value="1"/>
</dbReference>
<evidence type="ECO:0000256" key="8">
    <source>
        <dbReference type="ARBA" id="ARBA00023004"/>
    </source>
</evidence>
<keyword evidence="11" id="KW-1185">Reference proteome</keyword>
<evidence type="ECO:0000256" key="2">
    <source>
        <dbReference type="ARBA" id="ARBA00005065"/>
    </source>
</evidence>
<name>A0A372LHT0_9BACI</name>
<keyword evidence="9" id="KW-0411">Iron-sulfur</keyword>
<comment type="caution">
    <text evidence="10">The sequence shown here is derived from an EMBL/GenBank/DDBJ whole genome shotgun (WGS) entry which is preliminary data.</text>
</comment>
<keyword evidence="6" id="KW-0808">Transferase</keyword>
<evidence type="ECO:0000256" key="1">
    <source>
        <dbReference type="ARBA" id="ARBA00001966"/>
    </source>
</evidence>
<evidence type="ECO:0000256" key="5">
    <source>
        <dbReference type="ARBA" id="ARBA00022642"/>
    </source>
</evidence>
<evidence type="ECO:0000256" key="9">
    <source>
        <dbReference type="ARBA" id="ARBA00023014"/>
    </source>
</evidence>
<comment type="cofactor">
    <cofactor evidence="1">
        <name>[4Fe-4S] cluster</name>
        <dbReference type="ChEBI" id="CHEBI:49883"/>
    </cofactor>
</comment>
<dbReference type="PANTHER" id="PTHR30573:SF0">
    <property type="entry name" value="QUINOLINATE SYNTHASE, CHLOROPLASTIC"/>
    <property type="match status" value="1"/>
</dbReference>
<dbReference type="GO" id="GO:0051539">
    <property type="term" value="F:4 iron, 4 sulfur cluster binding"/>
    <property type="evidence" value="ECO:0007669"/>
    <property type="project" value="UniProtKB-KW"/>
</dbReference>
<dbReference type="GO" id="GO:0005829">
    <property type="term" value="C:cytosol"/>
    <property type="evidence" value="ECO:0007669"/>
    <property type="project" value="TreeGrafter"/>
</dbReference>
<dbReference type="Gene3D" id="3.40.50.10800">
    <property type="entry name" value="NadA-like"/>
    <property type="match status" value="1"/>
</dbReference>
<dbReference type="SUPFAM" id="SSF142754">
    <property type="entry name" value="NadA-like"/>
    <property type="match status" value="1"/>
</dbReference>
<dbReference type="OrthoDB" id="9801204at2"/>
<evidence type="ECO:0000256" key="4">
    <source>
        <dbReference type="ARBA" id="ARBA00022485"/>
    </source>
</evidence>
<dbReference type="GO" id="GO:0008987">
    <property type="term" value="F:quinolinate synthetase A activity"/>
    <property type="evidence" value="ECO:0007669"/>
    <property type="project" value="InterPro"/>
</dbReference>
<organism evidence="10 11">
    <name type="scientific">Peribacillus glennii</name>
    <dbReference type="NCBI Taxonomy" id="2303991"/>
    <lineage>
        <taxon>Bacteria</taxon>
        <taxon>Bacillati</taxon>
        <taxon>Bacillota</taxon>
        <taxon>Bacilli</taxon>
        <taxon>Bacillales</taxon>
        <taxon>Bacillaceae</taxon>
        <taxon>Peribacillus</taxon>
    </lineage>
</organism>
<dbReference type="EMBL" id="QVTD01000003">
    <property type="protein sequence ID" value="RFU65850.1"/>
    <property type="molecule type" value="Genomic_DNA"/>
</dbReference>
<evidence type="ECO:0000313" key="11">
    <source>
        <dbReference type="Proteomes" id="UP000262939"/>
    </source>
</evidence>
<gene>
    <name evidence="10" type="ORF">D0466_08280</name>
</gene>
<dbReference type="InterPro" id="IPR003473">
    <property type="entry name" value="NadA"/>
</dbReference>
<dbReference type="EC" id="2.5.1.72" evidence="3"/>
<dbReference type="InterPro" id="IPR036094">
    <property type="entry name" value="NadA_sf"/>
</dbReference>
<dbReference type="Pfam" id="PF02445">
    <property type="entry name" value="NadA"/>
    <property type="match status" value="1"/>
</dbReference>